<evidence type="ECO:0000313" key="3">
    <source>
        <dbReference type="EMBL" id="KAK1740604.1"/>
    </source>
</evidence>
<keyword evidence="4" id="KW-1185">Reference proteome</keyword>
<feature type="region of interest" description="Disordered" evidence="2">
    <location>
        <begin position="410"/>
        <end position="469"/>
    </location>
</feature>
<organism evidence="3 4">
    <name type="scientific">Skeletonema marinoi</name>
    <dbReference type="NCBI Taxonomy" id="267567"/>
    <lineage>
        <taxon>Eukaryota</taxon>
        <taxon>Sar</taxon>
        <taxon>Stramenopiles</taxon>
        <taxon>Ochrophyta</taxon>
        <taxon>Bacillariophyta</taxon>
        <taxon>Coscinodiscophyceae</taxon>
        <taxon>Thalassiosirophycidae</taxon>
        <taxon>Thalassiosirales</taxon>
        <taxon>Skeletonemataceae</taxon>
        <taxon>Skeletonema</taxon>
        <taxon>Skeletonema marinoi-dohrnii complex</taxon>
    </lineage>
</organism>
<feature type="compositionally biased region" description="Basic and acidic residues" evidence="2">
    <location>
        <begin position="448"/>
        <end position="463"/>
    </location>
</feature>
<evidence type="ECO:0000313" key="4">
    <source>
        <dbReference type="Proteomes" id="UP001224775"/>
    </source>
</evidence>
<feature type="region of interest" description="Disordered" evidence="2">
    <location>
        <begin position="173"/>
        <end position="205"/>
    </location>
</feature>
<feature type="compositionally biased region" description="Polar residues" evidence="2">
    <location>
        <begin position="590"/>
        <end position="603"/>
    </location>
</feature>
<protein>
    <submittedName>
        <fullName evidence="3">Uncharacterized protein</fullName>
    </submittedName>
</protein>
<gene>
    <name evidence="3" type="ORF">QTG54_008699</name>
</gene>
<feature type="compositionally biased region" description="Basic and acidic residues" evidence="2">
    <location>
        <begin position="513"/>
        <end position="528"/>
    </location>
</feature>
<feature type="coiled-coil region" evidence="1">
    <location>
        <begin position="769"/>
        <end position="796"/>
    </location>
</feature>
<evidence type="ECO:0000256" key="1">
    <source>
        <dbReference type="SAM" id="Coils"/>
    </source>
</evidence>
<accession>A0AAD8Y6F5</accession>
<name>A0AAD8Y6F5_9STRA</name>
<feature type="compositionally biased region" description="Polar residues" evidence="2">
    <location>
        <begin position="615"/>
        <end position="625"/>
    </location>
</feature>
<feature type="region of interest" description="Disordered" evidence="2">
    <location>
        <begin position="565"/>
        <end position="584"/>
    </location>
</feature>
<dbReference type="EMBL" id="JATAAI010000015">
    <property type="protein sequence ID" value="KAK1740604.1"/>
    <property type="molecule type" value="Genomic_DNA"/>
</dbReference>
<feature type="compositionally biased region" description="Basic and acidic residues" evidence="2">
    <location>
        <begin position="413"/>
        <end position="435"/>
    </location>
</feature>
<feature type="region of interest" description="Disordered" evidence="2">
    <location>
        <begin position="251"/>
        <end position="288"/>
    </location>
</feature>
<feature type="compositionally biased region" description="Polar residues" evidence="2">
    <location>
        <begin position="493"/>
        <end position="505"/>
    </location>
</feature>
<feature type="compositionally biased region" description="Polar residues" evidence="2">
    <location>
        <begin position="529"/>
        <end position="547"/>
    </location>
</feature>
<dbReference type="AlphaFoldDB" id="A0AAD8Y6F5"/>
<evidence type="ECO:0000256" key="2">
    <source>
        <dbReference type="SAM" id="MobiDB-lite"/>
    </source>
</evidence>
<dbReference type="Proteomes" id="UP001224775">
    <property type="component" value="Unassembled WGS sequence"/>
</dbReference>
<feature type="compositionally biased region" description="Polar residues" evidence="2">
    <location>
        <begin position="571"/>
        <end position="581"/>
    </location>
</feature>
<proteinExistence type="predicted"/>
<sequence length="820" mass="94478">MRHPLAFGIIYKADLLQPSNPPQKHNKEQKSSKSKFKSIFLTTKMSMKFACVIAATSVSAFVPQRKGAVQLSQQGLAANSGNNDGGDSVNIFDMVDDYWHDIWRDKKQNVDVGNLFGGVLPDAKLPSMPNLIDGFLKKQTRISPSTIESVEDFDLDLANEIEAALAMADNDVGGSVHEFDSREQQQQQQPPLSRDPITSSTNKVEAATAAATKAWLDNMTSNDTSYNQKQYGHSHEQVNEQNRRPFFASDAEQYTGNNNDNNANDYFGDSPFHRKSDENWSTNDDNSKDRFSAAAQTLADQSIRAGLEKKSVEETYKMYKQYFEQGVQTSFDGRMNSVEAPPSHNNEGDDTKVFISDAAFDLAESLRLDPYEIYQHKQNNFDGSNGMIEEHDVRNYLDLRYEALLSNNNLSKPRQESRKRESQEVDNRIYEERDRARRQRTRANKSADYGRPRNDSRPTRNDSEAEGNWQSYYDTYKQMADASTARDVRNGRGSANDQYRPTQQRHPTRHVQPRPEPRQILPKREHAESLTNANYQPQEPSKATNYEPQKPRESHLSKLVFETKTEKLNSPPANSRNSRMQQPEPMPYEQMNQFQNSPPSRMPSQPEPMPYKKMNQAQNSHSNGYEDNIRRGRDQSLYQKHSGGLGTNKNYPQDRSYRDTRNKNSIDMISSGNDEDMTYEEYNAYFAHIQRPNNRAPPPMPTPMPTQSGNSSLKGLLENRIDRNLHKQEQYDQQQQRYLDERLQRDMERVSRLTHVEDQQRELESRLHRRELHQQEQELDQRLDQKMQRLSETTQKVTRDAQRAIENAQKGWFAGGNQDS</sequence>
<comment type="caution">
    <text evidence="3">The sequence shown here is derived from an EMBL/GenBank/DDBJ whole genome shotgun (WGS) entry which is preliminary data.</text>
</comment>
<feature type="region of interest" description="Disordered" evidence="2">
    <location>
        <begin position="484"/>
        <end position="553"/>
    </location>
</feature>
<reference evidence="3" key="1">
    <citation type="submission" date="2023-06" db="EMBL/GenBank/DDBJ databases">
        <title>Survivors Of The Sea: Transcriptome response of Skeletonema marinoi to long-term dormancy.</title>
        <authorList>
            <person name="Pinder M.I.M."/>
            <person name="Kourtchenko O."/>
            <person name="Robertson E.K."/>
            <person name="Larsson T."/>
            <person name="Maumus F."/>
            <person name="Osuna-Cruz C.M."/>
            <person name="Vancaester E."/>
            <person name="Stenow R."/>
            <person name="Vandepoele K."/>
            <person name="Ploug H."/>
            <person name="Bruchert V."/>
            <person name="Godhe A."/>
            <person name="Topel M."/>
        </authorList>
    </citation>
    <scope>NUCLEOTIDE SEQUENCE</scope>
    <source>
        <strain evidence="3">R05AC</strain>
    </source>
</reference>
<keyword evidence="1" id="KW-0175">Coiled coil</keyword>
<feature type="region of interest" description="Disordered" evidence="2">
    <location>
        <begin position="589"/>
        <end position="672"/>
    </location>
</feature>
<feature type="compositionally biased region" description="Basic and acidic residues" evidence="2">
    <location>
        <begin position="655"/>
        <end position="664"/>
    </location>
</feature>